<dbReference type="SMART" id="SM00567">
    <property type="entry name" value="EZ_HEAT"/>
    <property type="match status" value="4"/>
</dbReference>
<dbReference type="Gene3D" id="1.25.10.10">
    <property type="entry name" value="Leucine-rich Repeat Variant"/>
    <property type="match status" value="2"/>
</dbReference>
<gene>
    <name evidence="1" type="ORF">LQV63_11635</name>
</gene>
<dbReference type="EMBL" id="JAJNBZ010000007">
    <property type="protein sequence ID" value="MCE5169961.1"/>
    <property type="molecule type" value="Genomic_DNA"/>
</dbReference>
<dbReference type="Pfam" id="PF13646">
    <property type="entry name" value="HEAT_2"/>
    <property type="match status" value="1"/>
</dbReference>
<reference evidence="1 2" key="1">
    <citation type="submission" date="2021-11" db="EMBL/GenBank/DDBJ databases">
        <title>Draft genome sequence of Paenibacillus profundus YoMME, a new Gram-positive bacteria with exoelectrogenic properties.</title>
        <authorList>
            <person name="Hubenova Y."/>
            <person name="Hubenova E."/>
            <person name="Manasiev Y."/>
            <person name="Peykov S."/>
            <person name="Mitov M."/>
        </authorList>
    </citation>
    <scope>NUCLEOTIDE SEQUENCE [LARGE SCALE GENOMIC DNA]</scope>
    <source>
        <strain evidence="1 2">YoMME</strain>
    </source>
</reference>
<sequence length="272" mass="29362">MVAPQAPSWNNKEDAWRKPAVLNTPIAEHEVMWKESWNWLSGQIGSIANTVTGNAETVCLLGAELEQSDEPAALNAAYELACLGQQGVEELLKGLRHDSIPVSRIAAYGLSAAGADAVPGLIAALSDKRKETIVHAVFALGELRQLASQSIPTMVGLLDHSSVTIRRTVVDALGMIETPAEDVVQGLIQCLHDTDVQVRFMTGLSLARLGSAAETAVAELEKALEDDNRYVRAHALEALRYIGTDQAKDVLIQSLFNSRWCSTTTAVNSFYP</sequence>
<dbReference type="InterPro" id="IPR004155">
    <property type="entry name" value="PBS_lyase_HEAT"/>
</dbReference>
<dbReference type="Proteomes" id="UP001199916">
    <property type="component" value="Unassembled WGS sequence"/>
</dbReference>
<proteinExistence type="predicted"/>
<organism evidence="1 2">
    <name type="scientific">Paenibacillus profundus</name>
    <dbReference type="NCBI Taxonomy" id="1173085"/>
    <lineage>
        <taxon>Bacteria</taxon>
        <taxon>Bacillati</taxon>
        <taxon>Bacillota</taxon>
        <taxon>Bacilli</taxon>
        <taxon>Bacillales</taxon>
        <taxon>Paenibacillaceae</taxon>
        <taxon>Paenibacillus</taxon>
    </lineage>
</organism>
<name>A0ABS8YD68_9BACL</name>
<comment type="caution">
    <text evidence="1">The sequence shown here is derived from an EMBL/GenBank/DDBJ whole genome shotgun (WGS) entry which is preliminary data.</text>
</comment>
<dbReference type="InterPro" id="IPR011989">
    <property type="entry name" value="ARM-like"/>
</dbReference>
<protein>
    <submittedName>
        <fullName evidence="1">HEAT repeat domain-containing protein</fullName>
    </submittedName>
</protein>
<dbReference type="InterPro" id="IPR016024">
    <property type="entry name" value="ARM-type_fold"/>
</dbReference>
<dbReference type="SUPFAM" id="SSF48371">
    <property type="entry name" value="ARM repeat"/>
    <property type="match status" value="1"/>
</dbReference>
<accession>A0ABS8YD68</accession>
<dbReference type="PANTHER" id="PTHR12697:SF38">
    <property type="entry name" value="PBS LYASE HEAT DOMAIN PROTEIN REPEAT-CONTAINING PROTEIN"/>
    <property type="match status" value="1"/>
</dbReference>
<dbReference type="PANTHER" id="PTHR12697">
    <property type="entry name" value="PBS LYASE HEAT-LIKE PROTEIN"/>
    <property type="match status" value="1"/>
</dbReference>
<keyword evidence="2" id="KW-1185">Reference proteome</keyword>
<evidence type="ECO:0000313" key="1">
    <source>
        <dbReference type="EMBL" id="MCE5169961.1"/>
    </source>
</evidence>
<evidence type="ECO:0000313" key="2">
    <source>
        <dbReference type="Proteomes" id="UP001199916"/>
    </source>
</evidence>